<accession>E1R6A0</accession>
<proteinExistence type="predicted"/>
<dbReference type="AlphaFoldDB" id="E1R6A0"/>
<dbReference type="KEGG" id="ssm:Spirs_1738"/>
<dbReference type="Gene3D" id="1.10.443.10">
    <property type="entry name" value="Intergrase catalytic core"/>
    <property type="match status" value="1"/>
</dbReference>
<gene>
    <name evidence="2" type="ordered locus">Spirs_1738</name>
</gene>
<dbReference type="EMBL" id="CP002116">
    <property type="protein sequence ID" value="ADK80865.1"/>
    <property type="molecule type" value="Genomic_DNA"/>
</dbReference>
<evidence type="ECO:0008006" key="4">
    <source>
        <dbReference type="Google" id="ProtNLM"/>
    </source>
</evidence>
<name>E1R6A0_SEDSS</name>
<keyword evidence="3" id="KW-1185">Reference proteome</keyword>
<evidence type="ECO:0000313" key="3">
    <source>
        <dbReference type="Proteomes" id="UP000002318"/>
    </source>
</evidence>
<dbReference type="GO" id="GO:0003677">
    <property type="term" value="F:DNA binding"/>
    <property type="evidence" value="ECO:0007669"/>
    <property type="project" value="InterPro"/>
</dbReference>
<protein>
    <recommendedName>
        <fullName evidence="4">Tyr recombinase domain-containing protein</fullName>
    </recommendedName>
</protein>
<dbReference type="GO" id="GO:0006310">
    <property type="term" value="P:DNA recombination"/>
    <property type="evidence" value="ECO:0007669"/>
    <property type="project" value="UniProtKB-KW"/>
</dbReference>
<reference evidence="2 3" key="1">
    <citation type="journal article" date="2010" name="Stand. Genomic Sci.">
        <title>Complete genome sequence of Spirochaeta smaragdinae type strain (SEBR 4228).</title>
        <authorList>
            <person name="Mavromatis K."/>
            <person name="Yasawong M."/>
            <person name="Chertkov O."/>
            <person name="Lapidus A."/>
            <person name="Lucas S."/>
            <person name="Nolan M."/>
            <person name="Del Rio T.G."/>
            <person name="Tice H."/>
            <person name="Cheng J.F."/>
            <person name="Pitluck S."/>
            <person name="Liolios K."/>
            <person name="Ivanova N."/>
            <person name="Tapia R."/>
            <person name="Han C."/>
            <person name="Bruce D."/>
            <person name="Goodwin L."/>
            <person name="Pati A."/>
            <person name="Chen A."/>
            <person name="Palaniappan K."/>
            <person name="Land M."/>
            <person name="Hauser L."/>
            <person name="Chang Y.J."/>
            <person name="Jeffries C.D."/>
            <person name="Detter J.C."/>
            <person name="Rohde M."/>
            <person name="Brambilla E."/>
            <person name="Spring S."/>
            <person name="Goker M."/>
            <person name="Sikorski J."/>
            <person name="Woyke T."/>
            <person name="Bristow J."/>
            <person name="Eisen J.A."/>
            <person name="Markowitz V."/>
            <person name="Hugenholtz P."/>
            <person name="Klenk H.P."/>
            <person name="Kyrpides N.C."/>
        </authorList>
    </citation>
    <scope>NUCLEOTIDE SEQUENCE [LARGE SCALE GENOMIC DNA]</scope>
    <source>
        <strain evidence="3">DSM 11293 / JCM 15392 / SEBR 4228</strain>
    </source>
</reference>
<evidence type="ECO:0000313" key="2">
    <source>
        <dbReference type="EMBL" id="ADK80865.1"/>
    </source>
</evidence>
<dbReference type="InterPro" id="IPR011010">
    <property type="entry name" value="DNA_brk_join_enz"/>
</dbReference>
<dbReference type="GO" id="GO:0015074">
    <property type="term" value="P:DNA integration"/>
    <property type="evidence" value="ECO:0007669"/>
    <property type="project" value="InterPro"/>
</dbReference>
<dbReference type="HOGENOM" id="CLU_1969156_0_0_12"/>
<dbReference type="InterPro" id="IPR013762">
    <property type="entry name" value="Integrase-like_cat_sf"/>
</dbReference>
<dbReference type="SUPFAM" id="SSF56349">
    <property type="entry name" value="DNA breaking-rejoining enzymes"/>
    <property type="match status" value="1"/>
</dbReference>
<sequence>MTTGMRLGEVLALKVADIGKDRIYIRHSWSFADGLKKPKNGEERTVPLLPAVRQELLVLGAQNPHATGSIFFSNMPEKPVDGKIIGRDLQEALINIQLSKGDRENKEKREKAKKKSKLGIITVWICC</sequence>
<dbReference type="STRING" id="573413.Spirs_1738"/>
<dbReference type="eggNOG" id="COG0582">
    <property type="taxonomic scope" value="Bacteria"/>
</dbReference>
<evidence type="ECO:0000256" key="1">
    <source>
        <dbReference type="ARBA" id="ARBA00023172"/>
    </source>
</evidence>
<keyword evidence="1" id="KW-0233">DNA recombination</keyword>
<dbReference type="Proteomes" id="UP000002318">
    <property type="component" value="Chromosome"/>
</dbReference>
<organism evidence="2 3">
    <name type="scientific">Sediminispirochaeta smaragdinae (strain DSM 11293 / JCM 15392 / SEBR 4228)</name>
    <name type="common">Spirochaeta smaragdinae</name>
    <dbReference type="NCBI Taxonomy" id="573413"/>
    <lineage>
        <taxon>Bacteria</taxon>
        <taxon>Pseudomonadati</taxon>
        <taxon>Spirochaetota</taxon>
        <taxon>Spirochaetia</taxon>
        <taxon>Spirochaetales</taxon>
        <taxon>Spirochaetaceae</taxon>
        <taxon>Sediminispirochaeta</taxon>
    </lineage>
</organism>